<protein>
    <submittedName>
        <fullName evidence="1">Uncharacterized protein</fullName>
    </submittedName>
</protein>
<evidence type="ECO:0000313" key="1">
    <source>
        <dbReference type="EMBL" id="KAK6791676.1"/>
    </source>
</evidence>
<accession>A0AAN8TWW4</accession>
<reference evidence="1 2" key="1">
    <citation type="submission" date="2024-02" db="EMBL/GenBank/DDBJ databases">
        <title>de novo genome assembly of Solanum bulbocastanum strain 11H21.</title>
        <authorList>
            <person name="Hosaka A.J."/>
        </authorList>
    </citation>
    <scope>NUCLEOTIDE SEQUENCE [LARGE SCALE GENOMIC DNA]</scope>
    <source>
        <tissue evidence="1">Young leaves</tissue>
    </source>
</reference>
<dbReference type="SUPFAM" id="SSF57756">
    <property type="entry name" value="Retrovirus zinc finger-like domains"/>
    <property type="match status" value="1"/>
</dbReference>
<keyword evidence="2" id="KW-1185">Reference proteome</keyword>
<dbReference type="AlphaFoldDB" id="A0AAN8TWW4"/>
<dbReference type="GO" id="GO:0003676">
    <property type="term" value="F:nucleic acid binding"/>
    <property type="evidence" value="ECO:0007669"/>
    <property type="project" value="InterPro"/>
</dbReference>
<gene>
    <name evidence="1" type="ORF">RDI58_010757</name>
</gene>
<dbReference type="Proteomes" id="UP001371456">
    <property type="component" value="Unassembled WGS sequence"/>
</dbReference>
<evidence type="ECO:0000313" key="2">
    <source>
        <dbReference type="Proteomes" id="UP001371456"/>
    </source>
</evidence>
<sequence>MSPLLVLGTIFFCHPIYPLLDRLIPWLSKMKSNVKSIILMSIQRALHLLYPSFKPPMGSVKSKKNSSTCAYCKKPGHSIDKCYIIHGFSLDFKFTKERRFQTLADNAYHAVEEVD</sequence>
<dbReference type="InterPro" id="IPR036875">
    <property type="entry name" value="Znf_CCHC_sf"/>
</dbReference>
<name>A0AAN8TWW4_SOLBU</name>
<organism evidence="1 2">
    <name type="scientific">Solanum bulbocastanum</name>
    <name type="common">Wild potato</name>
    <dbReference type="NCBI Taxonomy" id="147425"/>
    <lineage>
        <taxon>Eukaryota</taxon>
        <taxon>Viridiplantae</taxon>
        <taxon>Streptophyta</taxon>
        <taxon>Embryophyta</taxon>
        <taxon>Tracheophyta</taxon>
        <taxon>Spermatophyta</taxon>
        <taxon>Magnoliopsida</taxon>
        <taxon>eudicotyledons</taxon>
        <taxon>Gunneridae</taxon>
        <taxon>Pentapetalae</taxon>
        <taxon>asterids</taxon>
        <taxon>lamiids</taxon>
        <taxon>Solanales</taxon>
        <taxon>Solanaceae</taxon>
        <taxon>Solanoideae</taxon>
        <taxon>Solaneae</taxon>
        <taxon>Solanum</taxon>
    </lineage>
</organism>
<proteinExistence type="predicted"/>
<dbReference type="GO" id="GO:0008270">
    <property type="term" value="F:zinc ion binding"/>
    <property type="evidence" value="ECO:0007669"/>
    <property type="project" value="InterPro"/>
</dbReference>
<dbReference type="EMBL" id="JBANQN010000004">
    <property type="protein sequence ID" value="KAK6791676.1"/>
    <property type="molecule type" value="Genomic_DNA"/>
</dbReference>
<comment type="caution">
    <text evidence="1">The sequence shown here is derived from an EMBL/GenBank/DDBJ whole genome shotgun (WGS) entry which is preliminary data.</text>
</comment>